<organism evidence="1 2">
    <name type="scientific">Araneus ventricosus</name>
    <name type="common">Orbweaver spider</name>
    <name type="synonym">Epeira ventricosa</name>
    <dbReference type="NCBI Taxonomy" id="182803"/>
    <lineage>
        <taxon>Eukaryota</taxon>
        <taxon>Metazoa</taxon>
        <taxon>Ecdysozoa</taxon>
        <taxon>Arthropoda</taxon>
        <taxon>Chelicerata</taxon>
        <taxon>Arachnida</taxon>
        <taxon>Araneae</taxon>
        <taxon>Araneomorphae</taxon>
        <taxon>Entelegynae</taxon>
        <taxon>Araneoidea</taxon>
        <taxon>Araneidae</taxon>
        <taxon>Araneus</taxon>
    </lineage>
</organism>
<evidence type="ECO:0000313" key="1">
    <source>
        <dbReference type="EMBL" id="GBN72022.1"/>
    </source>
</evidence>
<proteinExistence type="predicted"/>
<keyword evidence="2" id="KW-1185">Reference proteome</keyword>
<reference evidence="1 2" key="1">
    <citation type="journal article" date="2019" name="Sci. Rep.">
        <title>Orb-weaving spider Araneus ventricosus genome elucidates the spidroin gene catalogue.</title>
        <authorList>
            <person name="Kono N."/>
            <person name="Nakamura H."/>
            <person name="Ohtoshi R."/>
            <person name="Moran D.A.P."/>
            <person name="Shinohara A."/>
            <person name="Yoshida Y."/>
            <person name="Fujiwara M."/>
            <person name="Mori M."/>
            <person name="Tomita M."/>
            <person name="Arakawa K."/>
        </authorList>
    </citation>
    <scope>NUCLEOTIDE SEQUENCE [LARGE SCALE GENOMIC DNA]</scope>
</reference>
<protein>
    <submittedName>
        <fullName evidence="1">Uncharacterized protein</fullName>
    </submittedName>
</protein>
<accession>A0A4Y2R8D1</accession>
<dbReference type="Proteomes" id="UP000499080">
    <property type="component" value="Unassembled WGS sequence"/>
</dbReference>
<name>A0A4Y2R8D1_ARAVE</name>
<dbReference type="EMBL" id="BGPR01016150">
    <property type="protein sequence ID" value="GBN72022.1"/>
    <property type="molecule type" value="Genomic_DNA"/>
</dbReference>
<gene>
    <name evidence="1" type="ORF">AVEN_82388_1</name>
</gene>
<sequence>MGETVADWVELKPQFWLKVPTDGIKAFSSGFSLWIRPGTLVPVPD</sequence>
<feature type="non-terminal residue" evidence="1">
    <location>
        <position position="45"/>
    </location>
</feature>
<comment type="caution">
    <text evidence="1">The sequence shown here is derived from an EMBL/GenBank/DDBJ whole genome shotgun (WGS) entry which is preliminary data.</text>
</comment>
<evidence type="ECO:0000313" key="2">
    <source>
        <dbReference type="Proteomes" id="UP000499080"/>
    </source>
</evidence>
<dbReference type="AlphaFoldDB" id="A0A4Y2R8D1"/>